<dbReference type="Proteomes" id="UP001224674">
    <property type="component" value="Chromosome"/>
</dbReference>
<sequence>MWRSLVAHLTPATYLDRTAAIYLDHTAVECEGTSWTYREFHQQVRQLAGALSATVAPGQTVSVVAPNLPEMLVAHFAVPMLGAVLNPLNPRLTSAEFRYILDHAEAQIVFVDPDVADRLAPVCTELGIEMITLDEQYHRPAERCGVHPPWGLFGRSVGCLPLRL</sequence>
<keyword evidence="2" id="KW-0436">Ligase</keyword>
<dbReference type="PANTHER" id="PTHR43859">
    <property type="entry name" value="ACYL-ACTIVATING ENZYME"/>
    <property type="match status" value="1"/>
</dbReference>
<evidence type="ECO:0000259" key="5">
    <source>
        <dbReference type="Pfam" id="PF00501"/>
    </source>
</evidence>
<proteinExistence type="inferred from homology"/>
<evidence type="ECO:0000256" key="2">
    <source>
        <dbReference type="ARBA" id="ARBA00022598"/>
    </source>
</evidence>
<accession>A0AAJ6DC06</accession>
<dbReference type="InterPro" id="IPR000873">
    <property type="entry name" value="AMP-dep_synth/lig_dom"/>
</dbReference>
<keyword evidence="7" id="KW-1185">Reference proteome</keyword>
<comment type="similarity">
    <text evidence="1">Belongs to the ATP-dependent AMP-binding enzyme family.</text>
</comment>
<dbReference type="Pfam" id="PF00501">
    <property type="entry name" value="AMP-binding"/>
    <property type="match status" value="1"/>
</dbReference>
<organism evidence="6 7">
    <name type="scientific">Auritidibacter ignavus</name>
    <dbReference type="NCBI Taxonomy" id="678932"/>
    <lineage>
        <taxon>Bacteria</taxon>
        <taxon>Bacillati</taxon>
        <taxon>Actinomycetota</taxon>
        <taxon>Actinomycetes</taxon>
        <taxon>Micrococcales</taxon>
        <taxon>Micrococcaceae</taxon>
        <taxon>Auritidibacter</taxon>
    </lineage>
</organism>
<evidence type="ECO:0000256" key="4">
    <source>
        <dbReference type="ARBA" id="ARBA00023098"/>
    </source>
</evidence>
<evidence type="ECO:0000256" key="1">
    <source>
        <dbReference type="ARBA" id="ARBA00006432"/>
    </source>
</evidence>
<evidence type="ECO:0000313" key="6">
    <source>
        <dbReference type="EMBL" id="WGH92292.1"/>
    </source>
</evidence>
<keyword evidence="3" id="KW-0276">Fatty acid metabolism</keyword>
<dbReference type="AlphaFoldDB" id="A0AAJ6DC06"/>
<gene>
    <name evidence="6" type="ORF">QDX21_08140</name>
</gene>
<evidence type="ECO:0000256" key="3">
    <source>
        <dbReference type="ARBA" id="ARBA00022832"/>
    </source>
</evidence>
<dbReference type="PANTHER" id="PTHR43859:SF4">
    <property type="entry name" value="BUTANOATE--COA LIGASE AAE1-RELATED"/>
    <property type="match status" value="1"/>
</dbReference>
<feature type="domain" description="AMP-dependent synthetase/ligase" evidence="5">
    <location>
        <begin position="16"/>
        <end position="123"/>
    </location>
</feature>
<dbReference type="GO" id="GO:0006631">
    <property type="term" value="P:fatty acid metabolic process"/>
    <property type="evidence" value="ECO:0007669"/>
    <property type="project" value="UniProtKB-KW"/>
</dbReference>
<evidence type="ECO:0000313" key="7">
    <source>
        <dbReference type="Proteomes" id="UP001224674"/>
    </source>
</evidence>
<dbReference type="RefSeq" id="WP_279674466.1">
    <property type="nucleotide sequence ID" value="NZ_CP122566.1"/>
</dbReference>
<dbReference type="EMBL" id="CP122566">
    <property type="protein sequence ID" value="WGH92292.1"/>
    <property type="molecule type" value="Genomic_DNA"/>
</dbReference>
<dbReference type="GO" id="GO:0016874">
    <property type="term" value="F:ligase activity"/>
    <property type="evidence" value="ECO:0007669"/>
    <property type="project" value="UniProtKB-KW"/>
</dbReference>
<reference evidence="6 7" key="1">
    <citation type="submission" date="2023-03" db="EMBL/GenBank/DDBJ databases">
        <title>Complete genome sequences of several Auritidibacter ignavus strains isolated from ear infections.</title>
        <authorList>
            <person name="Baehr T."/>
            <person name="Baumhoegger A.M."/>
        </authorList>
    </citation>
    <scope>NUCLEOTIDE SEQUENCE [LARGE SCALE GENOMIC DNA]</scope>
    <source>
        <strain evidence="6 7">BABAE-6</strain>
    </source>
</reference>
<dbReference type="Gene3D" id="3.40.50.980">
    <property type="match status" value="1"/>
</dbReference>
<name>A0AAJ6DC06_9MICC</name>
<protein>
    <submittedName>
        <fullName evidence="6">AMP-binding protein</fullName>
    </submittedName>
</protein>
<keyword evidence="4" id="KW-0443">Lipid metabolism</keyword>
<dbReference type="SUPFAM" id="SSF56801">
    <property type="entry name" value="Acetyl-CoA synthetase-like"/>
    <property type="match status" value="1"/>
</dbReference>